<keyword evidence="2" id="KW-1185">Reference proteome</keyword>
<dbReference type="EMBL" id="JH159151">
    <property type="protein sequence ID" value="EGZ26859.1"/>
    <property type="molecule type" value="Genomic_DNA"/>
</dbReference>
<sequence length="312" mass="34373">MTEDRLQILDVDVSVHAPTRAGSPNQGRDNHCIAVCDTTRAIAIVNGRFVDLYGDSNNSLHPLTFLHQISLADHATRSQRSSFGRQFSSDELDCSVVEATCVAFPVSGFLLVGAFVEVPETEEASASLQVHFSFMEPIVGNLGRRIRCLQPCRREMTPDAGAVDVLFEESNFIGVFAWGERFSDRQVCLAQLKQRPEKLVVAERSCDGRYLLVGDAGGRLSLLDFRDCPWDGYGVSSEAQPLRGKRLDLGVNSRSGVVTRDNLLEHVRLVHATSTSDLSCAYTSLRWWICGPRDQQKQLVLAGKQDGSLSVS</sequence>
<dbReference type="Proteomes" id="UP000002640">
    <property type="component" value="Unassembled WGS sequence"/>
</dbReference>
<name>G4YEF2_PHYSP</name>
<dbReference type="KEGG" id="psoj:PHYSODRAFT_469276"/>
<gene>
    <name evidence="1" type="ORF">PHYSODRAFT_469276</name>
</gene>
<dbReference type="GeneID" id="20653792"/>
<dbReference type="AlphaFoldDB" id="G4YEF2"/>
<evidence type="ECO:0000313" key="2">
    <source>
        <dbReference type="Proteomes" id="UP000002640"/>
    </source>
</evidence>
<dbReference type="RefSeq" id="XP_009514134.1">
    <property type="nucleotide sequence ID" value="XM_009515839.1"/>
</dbReference>
<proteinExistence type="predicted"/>
<dbReference type="InParanoid" id="G4YEF2"/>
<dbReference type="OMA" id="YGICANS"/>
<reference evidence="1 2" key="1">
    <citation type="journal article" date="2006" name="Science">
        <title>Phytophthora genome sequences uncover evolutionary origins and mechanisms of pathogenesis.</title>
        <authorList>
            <person name="Tyler B.M."/>
            <person name="Tripathy S."/>
            <person name="Zhang X."/>
            <person name="Dehal P."/>
            <person name="Jiang R.H."/>
            <person name="Aerts A."/>
            <person name="Arredondo F.D."/>
            <person name="Baxter L."/>
            <person name="Bensasson D."/>
            <person name="Beynon J.L."/>
            <person name="Chapman J."/>
            <person name="Damasceno C.M."/>
            <person name="Dorrance A.E."/>
            <person name="Dou D."/>
            <person name="Dickerman A.W."/>
            <person name="Dubchak I.L."/>
            <person name="Garbelotto M."/>
            <person name="Gijzen M."/>
            <person name="Gordon S.G."/>
            <person name="Govers F."/>
            <person name="Grunwald N.J."/>
            <person name="Huang W."/>
            <person name="Ivors K.L."/>
            <person name="Jones R.W."/>
            <person name="Kamoun S."/>
            <person name="Krampis K."/>
            <person name="Lamour K.H."/>
            <person name="Lee M.K."/>
            <person name="McDonald W.H."/>
            <person name="Medina M."/>
            <person name="Meijer H.J."/>
            <person name="Nordberg E.K."/>
            <person name="Maclean D.J."/>
            <person name="Ospina-Giraldo M.D."/>
            <person name="Morris P.F."/>
            <person name="Phuntumart V."/>
            <person name="Putnam N.H."/>
            <person name="Rash S."/>
            <person name="Rose J.K."/>
            <person name="Sakihama Y."/>
            <person name="Salamov A.A."/>
            <person name="Savidor A."/>
            <person name="Scheuring C.F."/>
            <person name="Smith B.M."/>
            <person name="Sobral B.W."/>
            <person name="Terry A."/>
            <person name="Torto-Alalibo T.A."/>
            <person name="Win J."/>
            <person name="Xu Z."/>
            <person name="Zhang H."/>
            <person name="Grigoriev I.V."/>
            <person name="Rokhsar D.S."/>
            <person name="Boore J.L."/>
        </authorList>
    </citation>
    <scope>NUCLEOTIDE SEQUENCE [LARGE SCALE GENOMIC DNA]</scope>
    <source>
        <strain evidence="1 2">P6497</strain>
    </source>
</reference>
<protein>
    <submittedName>
        <fullName evidence="1">Uncharacterized protein</fullName>
    </submittedName>
</protein>
<accession>G4YEF2</accession>
<evidence type="ECO:0000313" key="1">
    <source>
        <dbReference type="EMBL" id="EGZ26859.1"/>
    </source>
</evidence>
<organism evidence="1 2">
    <name type="scientific">Phytophthora sojae (strain P6497)</name>
    <name type="common">Soybean stem and root rot agent</name>
    <name type="synonym">Phytophthora megasperma f. sp. glycines</name>
    <dbReference type="NCBI Taxonomy" id="1094619"/>
    <lineage>
        <taxon>Eukaryota</taxon>
        <taxon>Sar</taxon>
        <taxon>Stramenopiles</taxon>
        <taxon>Oomycota</taxon>
        <taxon>Peronosporomycetes</taxon>
        <taxon>Peronosporales</taxon>
        <taxon>Peronosporaceae</taxon>
        <taxon>Phytophthora</taxon>
    </lineage>
</organism>